<gene>
    <name evidence="3" type="ORF">PXEA_LOCUS31497</name>
</gene>
<name>A0A3S5BSS6_9PLAT</name>
<keyword evidence="2" id="KW-0472">Membrane</keyword>
<protein>
    <submittedName>
        <fullName evidence="3">Uncharacterized protein</fullName>
    </submittedName>
</protein>
<organism evidence="3 4">
    <name type="scientific">Protopolystoma xenopodis</name>
    <dbReference type="NCBI Taxonomy" id="117903"/>
    <lineage>
        <taxon>Eukaryota</taxon>
        <taxon>Metazoa</taxon>
        <taxon>Spiralia</taxon>
        <taxon>Lophotrochozoa</taxon>
        <taxon>Platyhelminthes</taxon>
        <taxon>Monogenea</taxon>
        <taxon>Polyopisthocotylea</taxon>
        <taxon>Polystomatidea</taxon>
        <taxon>Polystomatidae</taxon>
        <taxon>Protopolystoma</taxon>
    </lineage>
</organism>
<dbReference type="AlphaFoldDB" id="A0A3S5BSS6"/>
<keyword evidence="2" id="KW-1133">Transmembrane helix</keyword>
<feature type="region of interest" description="Disordered" evidence="1">
    <location>
        <begin position="13"/>
        <end position="34"/>
    </location>
</feature>
<keyword evidence="2" id="KW-0812">Transmembrane</keyword>
<evidence type="ECO:0000256" key="2">
    <source>
        <dbReference type="SAM" id="Phobius"/>
    </source>
</evidence>
<proteinExistence type="predicted"/>
<dbReference type="EMBL" id="CAAALY010256758">
    <property type="protein sequence ID" value="VEL38057.1"/>
    <property type="molecule type" value="Genomic_DNA"/>
</dbReference>
<reference evidence="3" key="1">
    <citation type="submission" date="2018-11" db="EMBL/GenBank/DDBJ databases">
        <authorList>
            <consortium name="Pathogen Informatics"/>
        </authorList>
    </citation>
    <scope>NUCLEOTIDE SEQUENCE</scope>
</reference>
<evidence type="ECO:0000256" key="1">
    <source>
        <dbReference type="SAM" id="MobiDB-lite"/>
    </source>
</evidence>
<feature type="region of interest" description="Disordered" evidence="1">
    <location>
        <begin position="294"/>
        <end position="323"/>
    </location>
</feature>
<accession>A0A3S5BSS6</accession>
<evidence type="ECO:0000313" key="4">
    <source>
        <dbReference type="Proteomes" id="UP000784294"/>
    </source>
</evidence>
<feature type="transmembrane region" description="Helical" evidence="2">
    <location>
        <begin position="116"/>
        <end position="136"/>
    </location>
</feature>
<sequence length="323" mass="35649">MISVVYDTAVPYRLPGNRTEGRQTPRETPPNGSFCVPINRPVPLTSPAQDLTTPDCTSAGGRKCEHSNWGRFWPSPSGLCLYLGMPTRDRAETGLKMGNPLLTHKDDEQPFLLPKLLSLSLFLSFSILLSCSLVIWRTHTRSRPYRSTSWKLCNLHLFCLQNGYRLVHACHPVRIGIVGTACPAIVLAVRLTVGEQSLPTAQFIDFGRCVQLADAAMRGYRVLLTSRIYLAPPEKMAQAVAAKLHASKLKFSLRLFMHALQACIQQLASLCWLSRTSYCIIGKEEGVLFNEPHQEANSNPISRAESVPNEGFSATSVTSHSAG</sequence>
<comment type="caution">
    <text evidence="3">The sequence shown here is derived from an EMBL/GenBank/DDBJ whole genome shotgun (WGS) entry which is preliminary data.</text>
</comment>
<dbReference type="Proteomes" id="UP000784294">
    <property type="component" value="Unassembled WGS sequence"/>
</dbReference>
<keyword evidence="4" id="KW-1185">Reference proteome</keyword>
<evidence type="ECO:0000313" key="3">
    <source>
        <dbReference type="EMBL" id="VEL38057.1"/>
    </source>
</evidence>
<feature type="compositionally biased region" description="Polar residues" evidence="1">
    <location>
        <begin position="312"/>
        <end position="323"/>
    </location>
</feature>